<dbReference type="Proteomes" id="UP000293142">
    <property type="component" value="Unassembled WGS sequence"/>
</dbReference>
<proteinExistence type="predicted"/>
<dbReference type="GO" id="GO:0046983">
    <property type="term" value="F:protein dimerization activity"/>
    <property type="evidence" value="ECO:0007669"/>
    <property type="project" value="InterPro"/>
</dbReference>
<dbReference type="InterPro" id="IPR036638">
    <property type="entry name" value="HLH_DNA-bd_sf"/>
</dbReference>
<dbReference type="AlphaFoldDB" id="A0A4Q9DX76"/>
<gene>
    <name evidence="1" type="ORF">EYB31_02665</name>
</gene>
<comment type="caution">
    <text evidence="1">The sequence shown here is derived from an EMBL/GenBank/DDBJ whole genome shotgun (WGS) entry which is preliminary data.</text>
</comment>
<protein>
    <submittedName>
        <fullName evidence="1">Aspartyl-phosphate phosphatase Spo0E family protein</fullName>
    </submittedName>
</protein>
<dbReference type="InterPro" id="IPR018540">
    <property type="entry name" value="Spo0E-like"/>
</dbReference>
<dbReference type="Pfam" id="PF09388">
    <property type="entry name" value="SpoOE-like"/>
    <property type="match status" value="1"/>
</dbReference>
<evidence type="ECO:0000313" key="2">
    <source>
        <dbReference type="Proteomes" id="UP000293142"/>
    </source>
</evidence>
<organism evidence="1 2">
    <name type="scientific">Paenibacillus thalictri</name>
    <dbReference type="NCBI Taxonomy" id="2527873"/>
    <lineage>
        <taxon>Bacteria</taxon>
        <taxon>Bacillati</taxon>
        <taxon>Bacillota</taxon>
        <taxon>Bacilli</taxon>
        <taxon>Bacillales</taxon>
        <taxon>Paenibacillaceae</taxon>
        <taxon>Paenibacillus</taxon>
    </lineage>
</organism>
<keyword evidence="2" id="KW-1185">Reference proteome</keyword>
<dbReference type="Gene3D" id="4.10.280.10">
    <property type="entry name" value="Helix-loop-helix DNA-binding domain"/>
    <property type="match status" value="1"/>
</dbReference>
<dbReference type="RefSeq" id="WP_131011730.1">
    <property type="nucleotide sequence ID" value="NZ_SIRE01000003.1"/>
</dbReference>
<evidence type="ECO:0000313" key="1">
    <source>
        <dbReference type="EMBL" id="TBL81016.1"/>
    </source>
</evidence>
<dbReference type="OrthoDB" id="2926598at2"/>
<sequence length="63" mass="7315">MYSKEHKLEQLRAQLVSQALKVGSFTDERIVRLSQELDKYIVDCQKSMLQPSPGYYYKKTSTG</sequence>
<reference evidence="1 2" key="1">
    <citation type="submission" date="2019-02" db="EMBL/GenBank/DDBJ databases">
        <title>Paenibacillus sp. nov., isolated from surface-sterilized tissue of Thalictrum simplex L.</title>
        <authorList>
            <person name="Tuo L."/>
        </authorList>
    </citation>
    <scope>NUCLEOTIDE SEQUENCE [LARGE SCALE GENOMIC DNA]</scope>
    <source>
        <strain evidence="1 2">N2SHLJ1</strain>
    </source>
</reference>
<dbReference type="InterPro" id="IPR037208">
    <property type="entry name" value="Spo0E-like_sf"/>
</dbReference>
<dbReference type="SUPFAM" id="SSF140500">
    <property type="entry name" value="BAS1536-like"/>
    <property type="match status" value="1"/>
</dbReference>
<name>A0A4Q9DX76_9BACL</name>
<accession>A0A4Q9DX76</accession>
<dbReference type="EMBL" id="SIRE01000003">
    <property type="protein sequence ID" value="TBL81016.1"/>
    <property type="molecule type" value="Genomic_DNA"/>
</dbReference>
<dbReference type="GO" id="GO:0043937">
    <property type="term" value="P:regulation of sporulation"/>
    <property type="evidence" value="ECO:0007669"/>
    <property type="project" value="InterPro"/>
</dbReference>